<dbReference type="PANTHER" id="PTHR24096">
    <property type="entry name" value="LONG-CHAIN-FATTY-ACID--COA LIGASE"/>
    <property type="match status" value="1"/>
</dbReference>
<evidence type="ECO:0000256" key="1">
    <source>
        <dbReference type="ARBA" id="ARBA00004275"/>
    </source>
</evidence>
<dbReference type="InterPro" id="IPR045851">
    <property type="entry name" value="AMP-bd_C_sf"/>
</dbReference>
<dbReference type="PANTHER" id="PTHR24096:SF422">
    <property type="entry name" value="BCDNA.GH02901"/>
    <property type="match status" value="1"/>
</dbReference>
<keyword evidence="2" id="KW-0576">Peroxisome</keyword>
<name>A0ABQ7QAI6_PLUXY</name>
<dbReference type="Pfam" id="PF13193">
    <property type="entry name" value="AMP-binding_C"/>
    <property type="match status" value="1"/>
</dbReference>
<comment type="caution">
    <text evidence="5">The sequence shown here is derived from an EMBL/GenBank/DDBJ whole genome shotgun (WGS) entry which is preliminary data.</text>
</comment>
<keyword evidence="6" id="KW-1185">Reference proteome</keyword>
<organism evidence="5 6">
    <name type="scientific">Plutella xylostella</name>
    <name type="common">Diamondback moth</name>
    <name type="synonym">Plutella maculipennis</name>
    <dbReference type="NCBI Taxonomy" id="51655"/>
    <lineage>
        <taxon>Eukaryota</taxon>
        <taxon>Metazoa</taxon>
        <taxon>Ecdysozoa</taxon>
        <taxon>Arthropoda</taxon>
        <taxon>Hexapoda</taxon>
        <taxon>Insecta</taxon>
        <taxon>Pterygota</taxon>
        <taxon>Neoptera</taxon>
        <taxon>Endopterygota</taxon>
        <taxon>Lepidoptera</taxon>
        <taxon>Glossata</taxon>
        <taxon>Ditrysia</taxon>
        <taxon>Yponomeutoidea</taxon>
        <taxon>Plutellidae</taxon>
        <taxon>Plutella</taxon>
    </lineage>
</organism>
<reference evidence="5 6" key="1">
    <citation type="submission" date="2021-06" db="EMBL/GenBank/DDBJ databases">
        <title>A haploid diamondback moth (Plutella xylostella L.) genome assembly resolves 31 chromosomes and identifies a diamide resistance mutation.</title>
        <authorList>
            <person name="Ward C.M."/>
            <person name="Perry K.D."/>
            <person name="Baker G."/>
            <person name="Powis K."/>
            <person name="Heckel D.G."/>
            <person name="Baxter S.W."/>
        </authorList>
    </citation>
    <scope>NUCLEOTIDE SEQUENCE [LARGE SCALE GENOMIC DNA]</scope>
    <source>
        <strain evidence="5 6">LV</strain>
        <tissue evidence="5">Single pupa</tissue>
    </source>
</reference>
<evidence type="ECO:0000256" key="2">
    <source>
        <dbReference type="ARBA" id="ARBA00023140"/>
    </source>
</evidence>
<dbReference type="Gene3D" id="3.30.300.30">
    <property type="match status" value="1"/>
</dbReference>
<evidence type="ECO:0000259" key="4">
    <source>
        <dbReference type="Pfam" id="PF13193"/>
    </source>
</evidence>
<gene>
    <name evidence="5" type="ORF">JYU34_013313</name>
</gene>
<comment type="subcellular location">
    <subcellularLocation>
        <location evidence="1">Peroxisome</location>
    </subcellularLocation>
</comment>
<dbReference type="EMBL" id="JAHIBW010000018">
    <property type="protein sequence ID" value="KAG7301893.1"/>
    <property type="molecule type" value="Genomic_DNA"/>
</dbReference>
<dbReference type="InterPro" id="IPR020845">
    <property type="entry name" value="AMP-binding_CS"/>
</dbReference>
<feature type="domain" description="AMP-dependent synthetase/ligase" evidence="3">
    <location>
        <begin position="59"/>
        <end position="434"/>
    </location>
</feature>
<dbReference type="Gene3D" id="3.40.50.12780">
    <property type="entry name" value="N-terminal domain of ligase-like"/>
    <property type="match status" value="1"/>
</dbReference>
<feature type="domain" description="AMP-binding enzyme C-terminal" evidence="4">
    <location>
        <begin position="485"/>
        <end position="560"/>
    </location>
</feature>
<dbReference type="Pfam" id="PF00501">
    <property type="entry name" value="AMP-binding"/>
    <property type="match status" value="1"/>
</dbReference>
<dbReference type="InterPro" id="IPR000873">
    <property type="entry name" value="AMP-dep_synth/lig_dom"/>
</dbReference>
<dbReference type="InterPro" id="IPR042099">
    <property type="entry name" value="ANL_N_sf"/>
</dbReference>
<dbReference type="PROSITE" id="PS00455">
    <property type="entry name" value="AMP_BINDING"/>
    <property type="match status" value="1"/>
</dbReference>
<protein>
    <submittedName>
        <fullName evidence="5">Uncharacterized protein</fullName>
    </submittedName>
</protein>
<accession>A0ABQ7QAI6</accession>
<evidence type="ECO:0000259" key="3">
    <source>
        <dbReference type="Pfam" id="PF00501"/>
    </source>
</evidence>
<dbReference type="Proteomes" id="UP000823941">
    <property type="component" value="Chromosome 18"/>
</dbReference>
<dbReference type="SUPFAM" id="SSF56801">
    <property type="entry name" value="Acetyl-CoA synthetase-like"/>
    <property type="match status" value="1"/>
</dbReference>
<evidence type="ECO:0000313" key="5">
    <source>
        <dbReference type="EMBL" id="KAG7301893.1"/>
    </source>
</evidence>
<dbReference type="InterPro" id="IPR025110">
    <property type="entry name" value="AMP-bd_C"/>
</dbReference>
<dbReference type="CDD" id="cd05911">
    <property type="entry name" value="Firefly_Luc_like"/>
    <property type="match status" value="1"/>
</dbReference>
<evidence type="ECO:0000313" key="6">
    <source>
        <dbReference type="Proteomes" id="UP000823941"/>
    </source>
</evidence>
<sequence>MNNLARKLFLREIKKIKVQRKLSVSAGCCSNNKDFIIKSPCPDVVIPKVPLMERIWRDSAGFLNRVAIECAETKKSYTYKQLQDCMAAFATSLHKKLGLNPGDVVAVMVPNRPEYPVVVFGTMQAGCIATTINPIYKEYEVTHQATLTQPKVVVTVPECYDVIVNGFKDAKVDAKIVVIDNPNTPVPDGAIRYTELAEKSEADYGLLSKVVRHEDDTAVIPFSSGTTGLPKGVEISHKSMLASLEILGSERVCYPRIATDTFQDVVPCVLPFYHVYGLIILLLGHLPQGCKMVTMNKFSAALYLSVLKDYKASLVFAVPPIVILLSKHPDVTWEHLKHVRHLNSGAAPLAASDVQPLLEMSKGQIQIGQGYGATETNSVTTGTLIGSKADYSATGVPLSNMELMFVHPETGKPVPIGEQGELYIRGPTVMKGYHKNEKATKETMTEDGFFKTGDLGYYDPNNGLYISDRIKELIKVKGLQVAPAELEGLLRSHPAVADAAVIGIPHEFYGETPKAFLITKPNVQVTEKEIQDFVASKVAAFKKIEEVQFVKEIPKTSSGKIMRRELKKMHA</sequence>
<proteinExistence type="predicted"/>